<evidence type="ECO:0000313" key="1">
    <source>
        <dbReference type="EMBL" id="RMB04577.1"/>
    </source>
</evidence>
<reference evidence="1 2" key="1">
    <citation type="submission" date="2018-10" db="EMBL/GenBank/DDBJ databases">
        <title>Genomic Encyclopedia of Archaeal and Bacterial Type Strains, Phase II (KMG-II): from individual species to whole genera.</title>
        <authorList>
            <person name="Goeker M."/>
        </authorList>
    </citation>
    <scope>NUCLEOTIDE SEQUENCE [LARGE SCALE GENOMIC DNA]</scope>
    <source>
        <strain evidence="1 2">DSM 25217</strain>
    </source>
</reference>
<protein>
    <submittedName>
        <fullName evidence="1">Uncharacterized protein</fullName>
    </submittedName>
</protein>
<gene>
    <name evidence="1" type="ORF">BXY39_2846</name>
</gene>
<sequence length="40" mass="4803">MKLSAPVFRLKRRARTLAREEKIPLHQALDRLARREGFRD</sequence>
<accession>A0A3M0C7A3</accession>
<dbReference type="Proteomes" id="UP000271227">
    <property type="component" value="Unassembled WGS sequence"/>
</dbReference>
<organism evidence="1 2">
    <name type="scientific">Eilatimonas milleporae</name>
    <dbReference type="NCBI Taxonomy" id="911205"/>
    <lineage>
        <taxon>Bacteria</taxon>
        <taxon>Pseudomonadati</taxon>
        <taxon>Pseudomonadota</taxon>
        <taxon>Alphaproteobacteria</taxon>
        <taxon>Kordiimonadales</taxon>
        <taxon>Kordiimonadaceae</taxon>
        <taxon>Eilatimonas</taxon>
    </lineage>
</organism>
<proteinExistence type="predicted"/>
<dbReference type="AlphaFoldDB" id="A0A3M0C7A3"/>
<evidence type="ECO:0000313" key="2">
    <source>
        <dbReference type="Proteomes" id="UP000271227"/>
    </source>
</evidence>
<dbReference type="InParanoid" id="A0A3M0C7A3"/>
<dbReference type="RefSeq" id="WP_281270016.1">
    <property type="nucleotide sequence ID" value="NZ_REFR01000013.1"/>
</dbReference>
<comment type="caution">
    <text evidence="1">The sequence shown here is derived from an EMBL/GenBank/DDBJ whole genome shotgun (WGS) entry which is preliminary data.</text>
</comment>
<keyword evidence="2" id="KW-1185">Reference proteome</keyword>
<name>A0A3M0C7A3_9PROT</name>
<dbReference type="EMBL" id="REFR01000013">
    <property type="protein sequence ID" value="RMB04577.1"/>
    <property type="molecule type" value="Genomic_DNA"/>
</dbReference>